<evidence type="ECO:0000313" key="2">
    <source>
        <dbReference type="Proteomes" id="UP001239111"/>
    </source>
</evidence>
<sequence length="637" mass="73121">MGLLTDPRAGNGEMAKFILKWEKPFCYLLYLSGIIWMMLLAHPYFNDNTYYSENALLPGLVKKESNLMPAAKQFQYEISSERERFPDRMPYAWILAKFHQLHLEVYTHNFTLNYPFRKTKFQGQNVYGIVRAPRAARTEAIVVSVPYRPVTSVYTDTTPGIALLLSFAQFCRKQKYWAKDIIFLVTEHEQLGMQAWLDAYHGVTSGHEGILVSGDLSGRAGSIQAAINLEFHSMAVTSIDVKIEGLNGQLPNLDLFNLAQNMINKEAIRRTFQRRFDTFEKDKVKRWWYHFTTLMFMTFTQATGVPNGNHGLFHRYGIEAVTLEGFDNPKDGARRDPYHVGRVVESIVRSLNNLLERFHQSFFFYLLLCTDRYISIALYMLALVFMIAGLFIKAFSTWLRLQDSSSKSEPAEKSDEKVKELEEASEFSVGSIAAEILWTHAIGASLMSAPKFITPLIMQQFGLKTEDATYHTFLIITILSVLWPMFNMRRRSRYNDTALVCVITTVEFGTALMCVAMHNFSLAFLTAVFYVPIILAVYPKSASSSWLQKTLYILWPVLHPFFITSIIILVYTYLNYADETFLNILVRSLNATKQAFVLSIIDSMVYGNWLYNVTVAVMLPIWLIYWNVISGRTPMTT</sequence>
<keyword evidence="2" id="KW-1185">Reference proteome</keyword>
<organism evidence="1 2">
    <name type="scientific">Eretmocerus hayati</name>
    <dbReference type="NCBI Taxonomy" id="131215"/>
    <lineage>
        <taxon>Eukaryota</taxon>
        <taxon>Metazoa</taxon>
        <taxon>Ecdysozoa</taxon>
        <taxon>Arthropoda</taxon>
        <taxon>Hexapoda</taxon>
        <taxon>Insecta</taxon>
        <taxon>Pterygota</taxon>
        <taxon>Neoptera</taxon>
        <taxon>Endopterygota</taxon>
        <taxon>Hymenoptera</taxon>
        <taxon>Apocrita</taxon>
        <taxon>Proctotrupomorpha</taxon>
        <taxon>Chalcidoidea</taxon>
        <taxon>Aphelinidae</taxon>
        <taxon>Aphelininae</taxon>
        <taxon>Eretmocerus</taxon>
    </lineage>
</organism>
<evidence type="ECO:0000313" key="1">
    <source>
        <dbReference type="EMBL" id="KAJ8673553.1"/>
    </source>
</evidence>
<comment type="caution">
    <text evidence="1">The sequence shown here is derived from an EMBL/GenBank/DDBJ whole genome shotgun (WGS) entry which is preliminary data.</text>
</comment>
<proteinExistence type="predicted"/>
<dbReference type="EMBL" id="CM056743">
    <property type="protein sequence ID" value="KAJ8673553.1"/>
    <property type="molecule type" value="Genomic_DNA"/>
</dbReference>
<gene>
    <name evidence="1" type="ORF">QAD02_004815</name>
</gene>
<name>A0ACC2NQV1_9HYME</name>
<reference evidence="1" key="1">
    <citation type="submission" date="2023-04" db="EMBL/GenBank/DDBJ databases">
        <title>A chromosome-level genome assembly of the parasitoid wasp Eretmocerus hayati.</title>
        <authorList>
            <person name="Zhong Y."/>
            <person name="Liu S."/>
            <person name="Liu Y."/>
        </authorList>
    </citation>
    <scope>NUCLEOTIDE SEQUENCE</scope>
    <source>
        <strain evidence="1">ZJU_SS_LIU_2023</strain>
    </source>
</reference>
<dbReference type="Proteomes" id="UP001239111">
    <property type="component" value="Chromosome 3"/>
</dbReference>
<accession>A0ACC2NQV1</accession>
<protein>
    <submittedName>
        <fullName evidence="1">Uncharacterized protein</fullName>
    </submittedName>
</protein>